<dbReference type="Gene3D" id="3.10.450.50">
    <property type="match status" value="1"/>
</dbReference>
<feature type="domain" description="YchJ-like middle NTF2-like" evidence="3">
    <location>
        <begin position="27"/>
        <end position="124"/>
    </location>
</feature>
<dbReference type="InterPro" id="IPR048469">
    <property type="entry name" value="YchJ-like_M"/>
</dbReference>
<evidence type="ECO:0000256" key="2">
    <source>
        <dbReference type="HAMAP-Rule" id="MF_00612"/>
    </source>
</evidence>
<reference evidence="4 5" key="1">
    <citation type="submission" date="2023-04" db="EMBL/GenBank/DDBJ databases">
        <title>Luteimonas sp. M1R5S59.</title>
        <authorList>
            <person name="Sun J.-Q."/>
        </authorList>
    </citation>
    <scope>NUCLEOTIDE SEQUENCE [LARGE SCALE GENOMIC DNA]</scope>
    <source>
        <strain evidence="4 5">M1R5S59</strain>
    </source>
</reference>
<dbReference type="EMBL" id="JARXRO010000009">
    <property type="protein sequence ID" value="MDH5832776.1"/>
    <property type="molecule type" value="Genomic_DNA"/>
</dbReference>
<dbReference type="Pfam" id="PF02810">
    <property type="entry name" value="SEC-C"/>
    <property type="match status" value="1"/>
</dbReference>
<sequence length="127" mass="14073">MAACPCGRGGAYADCCAPLHAGAPATDAEALMRSRYSAYVREDADYLLGSWHPSTRPDALSFDAPKSQRPVWLKLDVLRHLVTGADSAEVEFVARYRIGGGSVVRMREHSRFVREDGHWFYLDAVQD</sequence>
<evidence type="ECO:0000259" key="3">
    <source>
        <dbReference type="Pfam" id="PF17775"/>
    </source>
</evidence>
<dbReference type="Pfam" id="PF17775">
    <property type="entry name" value="YchJ_M-like"/>
    <property type="match status" value="1"/>
</dbReference>
<dbReference type="InterPro" id="IPR023006">
    <property type="entry name" value="YchJ-like"/>
</dbReference>
<dbReference type="PANTHER" id="PTHR33747">
    <property type="entry name" value="UPF0225 PROTEIN SCO1677"/>
    <property type="match status" value="1"/>
</dbReference>
<evidence type="ECO:0000313" key="5">
    <source>
        <dbReference type="Proteomes" id="UP001156873"/>
    </source>
</evidence>
<dbReference type="PANTHER" id="PTHR33747:SF1">
    <property type="entry name" value="ADENYLATE CYCLASE-ASSOCIATED CAP C-TERMINAL DOMAIN-CONTAINING PROTEIN"/>
    <property type="match status" value="1"/>
</dbReference>
<dbReference type="HAMAP" id="MF_00612">
    <property type="entry name" value="UPF0225"/>
    <property type="match status" value="1"/>
</dbReference>
<dbReference type="Proteomes" id="UP001156873">
    <property type="component" value="Unassembled WGS sequence"/>
</dbReference>
<name>A0ABT6JS16_9GAMM</name>
<accession>A0ABT6JS16</accession>
<dbReference type="RefSeq" id="WP_280576952.1">
    <property type="nucleotide sequence ID" value="NZ_JARXRO010000009.1"/>
</dbReference>
<comment type="similarity">
    <text evidence="1 2">Belongs to the UPF0225 family.</text>
</comment>
<proteinExistence type="inferred from homology"/>
<evidence type="ECO:0000256" key="1">
    <source>
        <dbReference type="ARBA" id="ARBA00010839"/>
    </source>
</evidence>
<organism evidence="4 5">
    <name type="scientific">Luteimonas kalidii</name>
    <dbReference type="NCBI Taxonomy" id="3042025"/>
    <lineage>
        <taxon>Bacteria</taxon>
        <taxon>Pseudomonadati</taxon>
        <taxon>Pseudomonadota</taxon>
        <taxon>Gammaproteobacteria</taxon>
        <taxon>Lysobacterales</taxon>
        <taxon>Lysobacteraceae</taxon>
        <taxon>Luteimonas</taxon>
    </lineage>
</organism>
<gene>
    <name evidence="4" type="ORF">QFW81_02355</name>
</gene>
<dbReference type="SUPFAM" id="SSF54427">
    <property type="entry name" value="NTF2-like"/>
    <property type="match status" value="1"/>
</dbReference>
<comment type="caution">
    <text evidence="4">The sequence shown here is derived from an EMBL/GenBank/DDBJ whole genome shotgun (WGS) entry which is preliminary data.</text>
</comment>
<keyword evidence="5" id="KW-1185">Reference proteome</keyword>
<evidence type="ECO:0000313" key="4">
    <source>
        <dbReference type="EMBL" id="MDH5832776.1"/>
    </source>
</evidence>
<protein>
    <recommendedName>
        <fullName evidence="2">UPF0225 protein QFW81_02355</fullName>
    </recommendedName>
</protein>
<dbReference type="InterPro" id="IPR004027">
    <property type="entry name" value="SEC_C_motif"/>
</dbReference>
<dbReference type="InterPro" id="IPR032710">
    <property type="entry name" value="NTF2-like_dom_sf"/>
</dbReference>